<proteinExistence type="predicted"/>
<dbReference type="EMBL" id="KQ976394">
    <property type="protein sequence ID" value="KYM93236.1"/>
    <property type="molecule type" value="Genomic_DNA"/>
</dbReference>
<name>A0A195BZ80_9HYME</name>
<evidence type="ECO:0000313" key="2">
    <source>
        <dbReference type="Proteomes" id="UP000078540"/>
    </source>
</evidence>
<evidence type="ECO:0000313" key="1">
    <source>
        <dbReference type="EMBL" id="KYM93236.1"/>
    </source>
</evidence>
<dbReference type="Proteomes" id="UP000078540">
    <property type="component" value="Unassembled WGS sequence"/>
</dbReference>
<organism evidence="1 2">
    <name type="scientific">Atta colombica</name>
    <dbReference type="NCBI Taxonomy" id="520822"/>
    <lineage>
        <taxon>Eukaryota</taxon>
        <taxon>Metazoa</taxon>
        <taxon>Ecdysozoa</taxon>
        <taxon>Arthropoda</taxon>
        <taxon>Hexapoda</taxon>
        <taxon>Insecta</taxon>
        <taxon>Pterygota</taxon>
        <taxon>Neoptera</taxon>
        <taxon>Endopterygota</taxon>
        <taxon>Hymenoptera</taxon>
        <taxon>Apocrita</taxon>
        <taxon>Aculeata</taxon>
        <taxon>Formicoidea</taxon>
        <taxon>Formicidae</taxon>
        <taxon>Myrmicinae</taxon>
        <taxon>Atta</taxon>
    </lineage>
</organism>
<reference evidence="1 2" key="1">
    <citation type="submission" date="2015-09" db="EMBL/GenBank/DDBJ databases">
        <title>Atta colombica WGS genome.</title>
        <authorList>
            <person name="Nygaard S."/>
            <person name="Hu H."/>
            <person name="Boomsma J."/>
            <person name="Zhang G."/>
        </authorList>
    </citation>
    <scope>NUCLEOTIDE SEQUENCE [LARGE SCALE GENOMIC DNA]</scope>
    <source>
        <strain evidence="1">Treedump-2</strain>
        <tissue evidence="1">Whole body</tissue>
    </source>
</reference>
<dbReference type="AlphaFoldDB" id="A0A195BZ80"/>
<gene>
    <name evidence="1" type="ORF">ALC53_00172</name>
</gene>
<accession>A0A195BZ80</accession>
<sequence length="109" mass="12715">MVTPTTPRKPYEEMKPCSNSLINTKRTINQYQKNIRSKNTKSYPPINEKCQMTIPISDSAELCDITAKILRQAMTQEEPRIHSRIKQLEILIKESHMNHKDLECKNSDK</sequence>
<keyword evidence="2" id="KW-1185">Reference proteome</keyword>
<protein>
    <submittedName>
        <fullName evidence="1">Uncharacterized protein</fullName>
    </submittedName>
</protein>